<evidence type="ECO:0000313" key="2">
    <source>
        <dbReference type="EMBL" id="GGD01998.1"/>
    </source>
</evidence>
<dbReference type="EMBL" id="BMKI01000012">
    <property type="protein sequence ID" value="GGD01998.1"/>
    <property type="molecule type" value="Genomic_DNA"/>
</dbReference>
<organism evidence="2 3">
    <name type="scientific">Enterococcus wangshanyuanii</name>
    <dbReference type="NCBI Taxonomy" id="2005703"/>
    <lineage>
        <taxon>Bacteria</taxon>
        <taxon>Bacillati</taxon>
        <taxon>Bacillota</taxon>
        <taxon>Bacilli</taxon>
        <taxon>Lactobacillales</taxon>
        <taxon>Enterococcaceae</taxon>
        <taxon>Enterococcus</taxon>
    </lineage>
</organism>
<gene>
    <name evidence="2" type="ORF">GCM10011573_34410</name>
</gene>
<protein>
    <submittedName>
        <fullName evidence="2">Uncharacterized protein</fullName>
    </submittedName>
</protein>
<proteinExistence type="predicted"/>
<comment type="caution">
    <text evidence="2">The sequence shown here is derived from an EMBL/GenBank/DDBJ whole genome shotgun (WGS) entry which is preliminary data.</text>
</comment>
<evidence type="ECO:0000313" key="3">
    <source>
        <dbReference type="Proteomes" id="UP000630615"/>
    </source>
</evidence>
<accession>A0ABQ1PRA8</accession>
<reference evidence="3" key="1">
    <citation type="journal article" date="2019" name="Int. J. Syst. Evol. Microbiol.">
        <title>The Global Catalogue of Microorganisms (GCM) 10K type strain sequencing project: providing services to taxonomists for standard genome sequencing and annotation.</title>
        <authorList>
            <consortium name="The Broad Institute Genomics Platform"/>
            <consortium name="The Broad Institute Genome Sequencing Center for Infectious Disease"/>
            <person name="Wu L."/>
            <person name="Ma J."/>
        </authorList>
    </citation>
    <scope>NUCLEOTIDE SEQUENCE [LARGE SCALE GENOMIC DNA]</scope>
    <source>
        <strain evidence="3">CGMCC 1.15942</strain>
    </source>
</reference>
<dbReference type="Proteomes" id="UP000630615">
    <property type="component" value="Unassembled WGS sequence"/>
</dbReference>
<keyword evidence="3" id="KW-1185">Reference proteome</keyword>
<sequence>MILINQLIMDNQTLTKMLIYSVGPDRQLISQMMTYPFEETHRGKSDPEAILEVAKNLKDRNKSFQPSMDGLDPRGFNRK</sequence>
<evidence type="ECO:0000256" key="1">
    <source>
        <dbReference type="SAM" id="MobiDB-lite"/>
    </source>
</evidence>
<feature type="region of interest" description="Disordered" evidence="1">
    <location>
        <begin position="60"/>
        <end position="79"/>
    </location>
</feature>
<name>A0ABQ1PRA8_9ENTE</name>